<comment type="caution">
    <text evidence="1">The sequence shown here is derived from an EMBL/GenBank/DDBJ whole genome shotgun (WGS) entry which is preliminary data.</text>
</comment>
<sequence>MTTTSSRTRARAAADAAGELRWAAALDDADCAVCGTAVPHELVECVDGHGDDCPDVVCTACGAVAVTARSPLARAS</sequence>
<evidence type="ECO:0000313" key="1">
    <source>
        <dbReference type="EMBL" id="ROP44614.1"/>
    </source>
</evidence>
<dbReference type="RefSeq" id="WP_123378879.1">
    <property type="nucleotide sequence ID" value="NZ_RJKN01000002.1"/>
</dbReference>
<dbReference type="Proteomes" id="UP000276232">
    <property type="component" value="Unassembled WGS sequence"/>
</dbReference>
<dbReference type="InParanoid" id="A0A3N1HQ12"/>
<protein>
    <submittedName>
        <fullName evidence="1">Uncharacterized protein</fullName>
    </submittedName>
</protein>
<dbReference type="EMBL" id="RJKN01000002">
    <property type="protein sequence ID" value="ROP44614.1"/>
    <property type="molecule type" value="Genomic_DNA"/>
</dbReference>
<reference evidence="1 2" key="1">
    <citation type="journal article" date="2015" name="Stand. Genomic Sci.">
        <title>Genomic Encyclopedia of Bacterial and Archaeal Type Strains, Phase III: the genomes of soil and plant-associated and newly described type strains.</title>
        <authorList>
            <person name="Whitman W.B."/>
            <person name="Woyke T."/>
            <person name="Klenk H.P."/>
            <person name="Zhou Y."/>
            <person name="Lilburn T.G."/>
            <person name="Beck B.J."/>
            <person name="De Vos P."/>
            <person name="Vandamme P."/>
            <person name="Eisen J.A."/>
            <person name="Garrity G."/>
            <person name="Hugenholtz P."/>
            <person name="Kyrpides N.C."/>
        </authorList>
    </citation>
    <scope>NUCLEOTIDE SEQUENCE [LARGE SCALE GENOMIC DNA]</scope>
    <source>
        <strain evidence="1 2">CECT 7306</strain>
    </source>
</reference>
<organism evidence="1 2">
    <name type="scientific">Pseudokineococcus lusitanus</name>
    <dbReference type="NCBI Taxonomy" id="763993"/>
    <lineage>
        <taxon>Bacteria</taxon>
        <taxon>Bacillati</taxon>
        <taxon>Actinomycetota</taxon>
        <taxon>Actinomycetes</taxon>
        <taxon>Kineosporiales</taxon>
        <taxon>Kineosporiaceae</taxon>
        <taxon>Pseudokineococcus</taxon>
    </lineage>
</organism>
<evidence type="ECO:0000313" key="2">
    <source>
        <dbReference type="Proteomes" id="UP000276232"/>
    </source>
</evidence>
<dbReference type="AlphaFoldDB" id="A0A3N1HQ12"/>
<gene>
    <name evidence="1" type="ORF">EDC03_0739</name>
</gene>
<name>A0A3N1HQ12_9ACTN</name>
<proteinExistence type="predicted"/>
<keyword evidence="2" id="KW-1185">Reference proteome</keyword>
<accession>A0A3N1HQ12</accession>